<evidence type="ECO:0000256" key="1">
    <source>
        <dbReference type="ARBA" id="ARBA00022630"/>
    </source>
</evidence>
<dbReference type="EMBL" id="NMUL01000051">
    <property type="protein sequence ID" value="OXM61006.1"/>
    <property type="molecule type" value="Genomic_DNA"/>
</dbReference>
<evidence type="ECO:0000256" key="2">
    <source>
        <dbReference type="ARBA" id="ARBA00022643"/>
    </source>
</evidence>
<reference evidence="6" key="1">
    <citation type="submission" date="2017-07" db="EMBL/GenBank/DDBJ databases">
        <title>Comparative genome mining reveals phylogenetic distribution patterns of secondary metabolites in Amycolatopsis.</title>
        <authorList>
            <person name="Adamek M."/>
            <person name="Alanjary M."/>
            <person name="Sales-Ortells H."/>
            <person name="Goodfellow M."/>
            <person name="Bull A.T."/>
            <person name="Kalinowski J."/>
            <person name="Ziemert N."/>
        </authorList>
    </citation>
    <scope>NUCLEOTIDE SEQUENCE [LARGE SCALE GENOMIC DNA]</scope>
    <source>
        <strain evidence="6">H5</strain>
    </source>
</reference>
<evidence type="ECO:0000313" key="5">
    <source>
        <dbReference type="EMBL" id="OXM61006.1"/>
    </source>
</evidence>
<feature type="domain" description="Nitroreductase" evidence="4">
    <location>
        <begin position="25"/>
        <end position="209"/>
    </location>
</feature>
<keyword evidence="6" id="KW-1185">Reference proteome</keyword>
<dbReference type="CDD" id="cd02136">
    <property type="entry name" value="PnbA_NfnB-like"/>
    <property type="match status" value="1"/>
</dbReference>
<protein>
    <submittedName>
        <fullName evidence="5">Nitroreductase</fullName>
    </submittedName>
</protein>
<dbReference type="Gene3D" id="3.40.109.10">
    <property type="entry name" value="NADH Oxidase"/>
    <property type="match status" value="1"/>
</dbReference>
<keyword evidence="3" id="KW-0560">Oxidoreductase</keyword>
<keyword evidence="1" id="KW-0285">Flavoprotein</keyword>
<accession>A0A229SQ42</accession>
<evidence type="ECO:0000256" key="3">
    <source>
        <dbReference type="ARBA" id="ARBA00023002"/>
    </source>
</evidence>
<gene>
    <name evidence="5" type="ORF">CF165_40190</name>
</gene>
<dbReference type="GO" id="GO:0016491">
    <property type="term" value="F:oxidoreductase activity"/>
    <property type="evidence" value="ECO:0007669"/>
    <property type="project" value="UniProtKB-KW"/>
</dbReference>
<dbReference type="InterPro" id="IPR000415">
    <property type="entry name" value="Nitroreductase-like"/>
</dbReference>
<dbReference type="InterPro" id="IPR029479">
    <property type="entry name" value="Nitroreductase"/>
</dbReference>
<dbReference type="AlphaFoldDB" id="A0A229SQ42"/>
<keyword evidence="2" id="KW-0288">FMN</keyword>
<dbReference type="Proteomes" id="UP000215199">
    <property type="component" value="Unassembled WGS sequence"/>
</dbReference>
<dbReference type="PANTHER" id="PTHR23026">
    <property type="entry name" value="NADPH NITROREDUCTASE"/>
    <property type="match status" value="1"/>
</dbReference>
<name>A0A229SQ42_9PSEU</name>
<dbReference type="OrthoDB" id="9798230at2"/>
<dbReference type="RefSeq" id="WP_093952823.1">
    <property type="nucleotide sequence ID" value="NZ_NMUL01000051.1"/>
</dbReference>
<evidence type="ECO:0000313" key="6">
    <source>
        <dbReference type="Proteomes" id="UP000215199"/>
    </source>
</evidence>
<dbReference type="PANTHER" id="PTHR23026:SF90">
    <property type="entry name" value="IODOTYROSINE DEIODINASE 1"/>
    <property type="match status" value="1"/>
</dbReference>
<organism evidence="5 6">
    <name type="scientific">Amycolatopsis vastitatis</name>
    <dbReference type="NCBI Taxonomy" id="1905142"/>
    <lineage>
        <taxon>Bacteria</taxon>
        <taxon>Bacillati</taxon>
        <taxon>Actinomycetota</taxon>
        <taxon>Actinomycetes</taxon>
        <taxon>Pseudonocardiales</taxon>
        <taxon>Pseudonocardiaceae</taxon>
        <taxon>Amycolatopsis</taxon>
    </lineage>
</organism>
<comment type="caution">
    <text evidence="5">The sequence shown here is derived from an EMBL/GenBank/DDBJ whole genome shotgun (WGS) entry which is preliminary data.</text>
</comment>
<evidence type="ECO:0000259" key="4">
    <source>
        <dbReference type="Pfam" id="PF00881"/>
    </source>
</evidence>
<dbReference type="InterPro" id="IPR050627">
    <property type="entry name" value="Nitroreductase/BluB"/>
</dbReference>
<proteinExistence type="predicted"/>
<dbReference type="SUPFAM" id="SSF55469">
    <property type="entry name" value="FMN-dependent nitroreductase-like"/>
    <property type="match status" value="1"/>
</dbReference>
<sequence length="236" mass="26376">MSTSFGRERNATLDRAAVLEEILHERHSCRAFLPDELDRDTVRRLLTMAQQSASWCNSQAWQVIVTSGEGTERFRKALYEAAQSRPMRTDVPEPSEYVGVYQDRRRAAGYALYASVGIERGDRGRRNEQMLENFRMFGAPHLAVITSERRLGPYGLVDCGAYVSTFLAAAQSLGIATIAQAAIAMQSDLVREYFSIPDERDVVCGISFGLSDTDHPVNGFRTERASVDEAVKWVAE</sequence>
<dbReference type="Pfam" id="PF00881">
    <property type="entry name" value="Nitroreductase"/>
    <property type="match status" value="1"/>
</dbReference>